<dbReference type="RefSeq" id="WP_166195913.1">
    <property type="nucleotide sequence ID" value="NZ_JAAOIV010000005.1"/>
</dbReference>
<dbReference type="AlphaFoldDB" id="A0A967AZY4"/>
<feature type="region of interest" description="Disordered" evidence="1">
    <location>
        <begin position="99"/>
        <end position="120"/>
    </location>
</feature>
<feature type="compositionally biased region" description="Polar residues" evidence="1">
    <location>
        <begin position="103"/>
        <end position="120"/>
    </location>
</feature>
<accession>A0A967AZY4</accession>
<dbReference type="EMBL" id="JAAOIV010000005">
    <property type="protein sequence ID" value="NHN55778.1"/>
    <property type="molecule type" value="Genomic_DNA"/>
</dbReference>
<reference evidence="2" key="1">
    <citation type="submission" date="2020-03" db="EMBL/GenBank/DDBJ databases">
        <title>Draft sequencing of Calidifontibacter sp. DB0510.</title>
        <authorList>
            <person name="Kim D.-U."/>
        </authorList>
    </citation>
    <scope>NUCLEOTIDE SEQUENCE</scope>
    <source>
        <strain evidence="2">DB0510</strain>
    </source>
</reference>
<dbReference type="Proteomes" id="UP000744769">
    <property type="component" value="Unassembled WGS sequence"/>
</dbReference>
<comment type="caution">
    <text evidence="2">The sequence shown here is derived from an EMBL/GenBank/DDBJ whole genome shotgun (WGS) entry which is preliminary data.</text>
</comment>
<protein>
    <submittedName>
        <fullName evidence="2">Uncharacterized protein</fullName>
    </submittedName>
</protein>
<feature type="region of interest" description="Disordered" evidence="1">
    <location>
        <begin position="36"/>
        <end position="61"/>
    </location>
</feature>
<evidence type="ECO:0000256" key="1">
    <source>
        <dbReference type="SAM" id="MobiDB-lite"/>
    </source>
</evidence>
<gene>
    <name evidence="2" type="ORF">G9U51_08310</name>
</gene>
<proteinExistence type="predicted"/>
<sequence length="120" mass="12351">MIAVVNDAGQQQLLRKGAELPEFVSKDKIRDLVDAGLVEKTRSRSSNTPTGGDAEGKPAVDVTPDAMTLAQLKVYATEHGIDLGKATKVDDVRAVVLAAGAQTDASSPATGSDSGDSQAD</sequence>
<name>A0A967AZY4_9MICO</name>
<evidence type="ECO:0000313" key="2">
    <source>
        <dbReference type="EMBL" id="NHN55778.1"/>
    </source>
</evidence>
<keyword evidence="3" id="KW-1185">Reference proteome</keyword>
<evidence type="ECO:0000313" key="3">
    <source>
        <dbReference type="Proteomes" id="UP000744769"/>
    </source>
</evidence>
<organism evidence="2 3">
    <name type="scientific">Metallococcus carri</name>
    <dbReference type="NCBI Taxonomy" id="1656884"/>
    <lineage>
        <taxon>Bacteria</taxon>
        <taxon>Bacillati</taxon>
        <taxon>Actinomycetota</taxon>
        <taxon>Actinomycetes</taxon>
        <taxon>Micrococcales</taxon>
        <taxon>Dermacoccaceae</taxon>
        <taxon>Metallococcus</taxon>
    </lineage>
</organism>